<accession>A0A3P8W9Q2</accession>
<proteinExistence type="predicted"/>
<evidence type="ECO:0000313" key="5">
    <source>
        <dbReference type="Ensembl" id="ENSCSEP00000023207.1"/>
    </source>
</evidence>
<dbReference type="GeneTree" id="ENSGT00390000013319"/>
<dbReference type="FunCoup" id="A0A3P8W9Q2">
    <property type="interactions" value="26"/>
</dbReference>
<feature type="compositionally biased region" description="Acidic residues" evidence="4">
    <location>
        <begin position="713"/>
        <end position="727"/>
    </location>
</feature>
<dbReference type="Ensembl" id="ENSCSET00000023512.1">
    <property type="protein sequence ID" value="ENSCSEP00000023207.1"/>
    <property type="gene ID" value="ENSCSEG00000014785.1"/>
</dbReference>
<feature type="repeat" description="TPR" evidence="3">
    <location>
        <begin position="926"/>
        <end position="959"/>
    </location>
</feature>
<evidence type="ECO:0000256" key="1">
    <source>
        <dbReference type="ARBA" id="ARBA00022737"/>
    </source>
</evidence>
<reference evidence="5" key="3">
    <citation type="submission" date="2025-09" db="UniProtKB">
        <authorList>
            <consortium name="Ensembl"/>
        </authorList>
    </citation>
    <scope>IDENTIFICATION</scope>
</reference>
<dbReference type="GO" id="GO:0003341">
    <property type="term" value="P:cilium movement"/>
    <property type="evidence" value="ECO:0007669"/>
    <property type="project" value="TreeGrafter"/>
</dbReference>
<dbReference type="SMART" id="SM00028">
    <property type="entry name" value="TPR"/>
    <property type="match status" value="7"/>
</dbReference>
<keyword evidence="2 3" id="KW-0802">TPR repeat</keyword>
<dbReference type="STRING" id="244447.ENSCSEP00000023207"/>
<dbReference type="Gene3D" id="1.25.40.10">
    <property type="entry name" value="Tetratricopeptide repeat domain"/>
    <property type="match status" value="3"/>
</dbReference>
<feature type="compositionally biased region" description="Acidic residues" evidence="4">
    <location>
        <begin position="736"/>
        <end position="745"/>
    </location>
</feature>
<keyword evidence="1" id="KW-0677">Repeat</keyword>
<dbReference type="AlphaFoldDB" id="A0A3P8W9Q2"/>
<dbReference type="GO" id="GO:0031514">
    <property type="term" value="C:motile cilium"/>
    <property type="evidence" value="ECO:0007669"/>
    <property type="project" value="TreeGrafter"/>
</dbReference>
<feature type="region of interest" description="Disordered" evidence="4">
    <location>
        <begin position="713"/>
        <end position="781"/>
    </location>
</feature>
<dbReference type="PROSITE" id="PS50005">
    <property type="entry name" value="TPR"/>
    <property type="match status" value="2"/>
</dbReference>
<keyword evidence="6" id="KW-1185">Reference proteome</keyword>
<evidence type="ECO:0000256" key="3">
    <source>
        <dbReference type="PROSITE-ProRule" id="PRU00339"/>
    </source>
</evidence>
<dbReference type="Pfam" id="PF14559">
    <property type="entry name" value="TPR_19"/>
    <property type="match status" value="1"/>
</dbReference>
<dbReference type="Pfam" id="PF13181">
    <property type="entry name" value="TPR_8"/>
    <property type="match status" value="1"/>
</dbReference>
<dbReference type="InterPro" id="IPR019734">
    <property type="entry name" value="TPR_rpt"/>
</dbReference>
<dbReference type="Proteomes" id="UP000265120">
    <property type="component" value="Chromosome 14"/>
</dbReference>
<evidence type="ECO:0000256" key="2">
    <source>
        <dbReference type="ARBA" id="ARBA00022803"/>
    </source>
</evidence>
<name>A0A3P8W9Q2_CYNSE</name>
<evidence type="ECO:0000256" key="4">
    <source>
        <dbReference type="SAM" id="MobiDB-lite"/>
    </source>
</evidence>
<dbReference type="GO" id="GO:0070062">
    <property type="term" value="C:extracellular exosome"/>
    <property type="evidence" value="ECO:0007669"/>
    <property type="project" value="TreeGrafter"/>
</dbReference>
<evidence type="ECO:0000313" key="6">
    <source>
        <dbReference type="Proteomes" id="UP000265120"/>
    </source>
</evidence>
<reference evidence="5 6" key="1">
    <citation type="journal article" date="2014" name="Nat. Genet.">
        <title>Whole-genome sequence of a flatfish provides insights into ZW sex chromosome evolution and adaptation to a benthic lifestyle.</title>
        <authorList>
            <person name="Chen S."/>
            <person name="Zhang G."/>
            <person name="Shao C."/>
            <person name="Huang Q."/>
            <person name="Liu G."/>
            <person name="Zhang P."/>
            <person name="Song W."/>
            <person name="An N."/>
            <person name="Chalopin D."/>
            <person name="Volff J.N."/>
            <person name="Hong Y."/>
            <person name="Li Q."/>
            <person name="Sha Z."/>
            <person name="Zhou H."/>
            <person name="Xie M."/>
            <person name="Yu Q."/>
            <person name="Liu Y."/>
            <person name="Xiang H."/>
            <person name="Wang N."/>
            <person name="Wu K."/>
            <person name="Yang C."/>
            <person name="Zhou Q."/>
            <person name="Liao X."/>
            <person name="Yang L."/>
            <person name="Hu Q."/>
            <person name="Zhang J."/>
            <person name="Meng L."/>
            <person name="Jin L."/>
            <person name="Tian Y."/>
            <person name="Lian J."/>
            <person name="Yang J."/>
            <person name="Miao G."/>
            <person name="Liu S."/>
            <person name="Liang Z."/>
            <person name="Yan F."/>
            <person name="Li Y."/>
            <person name="Sun B."/>
            <person name="Zhang H."/>
            <person name="Zhang J."/>
            <person name="Zhu Y."/>
            <person name="Du M."/>
            <person name="Zhao Y."/>
            <person name="Schartl M."/>
            <person name="Tang Q."/>
            <person name="Wang J."/>
        </authorList>
    </citation>
    <scope>NUCLEOTIDE SEQUENCE</scope>
</reference>
<dbReference type="PANTHER" id="PTHR44314:SF1">
    <property type="entry name" value="CILIA- AND FLAGELLA-ASSOCIATED PROTEIN 70"/>
    <property type="match status" value="1"/>
</dbReference>
<dbReference type="InParanoid" id="A0A3P8W9Q2"/>
<dbReference type="InterPro" id="IPR052628">
    <property type="entry name" value="CFAP70"/>
</dbReference>
<feature type="compositionally biased region" description="Basic and acidic residues" evidence="4">
    <location>
        <begin position="753"/>
        <end position="773"/>
    </location>
</feature>
<dbReference type="SUPFAM" id="SSF48452">
    <property type="entry name" value="TPR-like"/>
    <property type="match status" value="2"/>
</dbReference>
<organism evidence="5 6">
    <name type="scientific">Cynoglossus semilaevis</name>
    <name type="common">Tongue sole</name>
    <dbReference type="NCBI Taxonomy" id="244447"/>
    <lineage>
        <taxon>Eukaryota</taxon>
        <taxon>Metazoa</taxon>
        <taxon>Chordata</taxon>
        <taxon>Craniata</taxon>
        <taxon>Vertebrata</taxon>
        <taxon>Euteleostomi</taxon>
        <taxon>Actinopterygii</taxon>
        <taxon>Neopterygii</taxon>
        <taxon>Teleostei</taxon>
        <taxon>Neoteleostei</taxon>
        <taxon>Acanthomorphata</taxon>
        <taxon>Carangaria</taxon>
        <taxon>Pleuronectiformes</taxon>
        <taxon>Pleuronectoidei</taxon>
        <taxon>Cynoglossidae</taxon>
        <taxon>Cynoglossinae</taxon>
        <taxon>Cynoglossus</taxon>
    </lineage>
</organism>
<feature type="repeat" description="TPR" evidence="3">
    <location>
        <begin position="858"/>
        <end position="891"/>
    </location>
</feature>
<dbReference type="PANTHER" id="PTHR44314">
    <property type="entry name" value="CILIA- AND FLAGELLA-ASSOCIATED PROTEIN 70"/>
    <property type="match status" value="1"/>
</dbReference>
<dbReference type="InterPro" id="IPR011990">
    <property type="entry name" value="TPR-like_helical_dom_sf"/>
</dbReference>
<sequence length="1025" mass="115782">MEAADNAEEMTVITLTVIRANNLHGKKAGHMGFVKAEINGTVLGESERKRLDPAEPTVEFNFSCIVPCPESTQDFTVMANKPIILTILEVAAKARKSDTKAAVLGQAVVDLVPALQGQCSFSSTVTVYPVSSSTKEFLHATLDVSVNLSASLLAEAENSNMMTVVIETAFSVPETWTVQASANTSPFAYTAALEIPTTAQDDELMVFSKGYLKPGGQKEEKPRQKKRPYIVPLVPENHFFPGLFFHEEPIELEDGELTGPEHTQFRNDVETAKNRVSWDTEMCCFMDAGGNARLRQRITENRHWPVEVMRTASSARKGKQTVDEHPSETSFHGCAYVDMGRLLYPGVTRIRGAYSVVPCFENYLTRAYSVENTTTTQVKSCQTKNKADVPGNADANMYLEARTYLIVEISLEQPLIPKTSPEELSRRVRALIPPRPPPAGPSRSERAIFDFHKQVASVVAHVSDQFKELIAAGCIPSEDFSWEQARVQLLGSLNDTGRYFAFKEQMKHAVVRLVRDQMQRTEPFTDSLELQAFVRKLYVLLVDEMHVALNKIYSDSIVRDADDDHHLSCPQLRYFAREAQLTGDYEQAALYYQELVVRCPREPVYKFAWGGLCMLLGDYLLAKECFNNAVSVQQEHCPSLIMCGVVEATFERYTEAKTFLEQATSIDPCSVVAWTLLGLLHESQNDSILAEWAFNEARRQLCLNQDYIQRYGDDDEVEEEEEEDGEEENKSKEEKDTLDDEDSESELYQSTDTIHHLDPKILESETESLKDPSVRPYPTMTVSTKGPTSIYIETVRFLLHNNALKMAEHALSQELLSSNGRRSVSYLYNLAQLQFLKAEYDSAAENLSQALSHKERDADMWALMGHCYYQRGALNDARECYDRSLSFLQNPSNLVFLRMGSIYLQQESYELAKMVYLKACEQFPSSLTWLGLGTAYFGSKELEIAEEAFTEANHLNNQNPEVWGYLTLICLKTGRQEEAEHFYKYAKRVSDLSGRVNLLNLYRNPPTVNLHIRTVDVFVIPYCNT</sequence>
<protein>
    <submittedName>
        <fullName evidence="5">Cilia and flagella associated protein 70</fullName>
    </submittedName>
</protein>
<reference evidence="5" key="2">
    <citation type="submission" date="2025-08" db="UniProtKB">
        <authorList>
            <consortium name="Ensembl"/>
        </authorList>
    </citation>
    <scope>IDENTIFICATION</scope>
</reference>
<dbReference type="GO" id="GO:0060271">
    <property type="term" value="P:cilium assembly"/>
    <property type="evidence" value="ECO:0007669"/>
    <property type="project" value="TreeGrafter"/>
</dbReference>